<dbReference type="InterPro" id="IPR007504">
    <property type="entry name" value="H/ACA_rnp_Gar1/Naf1"/>
</dbReference>
<evidence type="ECO:0000256" key="8">
    <source>
        <dbReference type="RuleBase" id="RU364004"/>
    </source>
</evidence>
<evidence type="ECO:0000313" key="10">
    <source>
        <dbReference type="EMBL" id="CEG42575.1"/>
    </source>
</evidence>
<dbReference type="EMBL" id="CCYD01000645">
    <property type="protein sequence ID" value="CEG42575.1"/>
    <property type="molecule type" value="Genomic_DNA"/>
</dbReference>
<organism evidence="10 11">
    <name type="scientific">Plasmopara halstedii</name>
    <name type="common">Downy mildew of sunflower</name>
    <dbReference type="NCBI Taxonomy" id="4781"/>
    <lineage>
        <taxon>Eukaryota</taxon>
        <taxon>Sar</taxon>
        <taxon>Stramenopiles</taxon>
        <taxon>Oomycota</taxon>
        <taxon>Peronosporomycetes</taxon>
        <taxon>Peronosporales</taxon>
        <taxon>Peronosporaceae</taxon>
        <taxon>Plasmopara</taxon>
    </lineage>
</organism>
<dbReference type="InterPro" id="IPR009000">
    <property type="entry name" value="Transl_B-barrel_sf"/>
</dbReference>
<name>A0A0P1AMA4_PLAHL</name>
<evidence type="ECO:0000256" key="5">
    <source>
        <dbReference type="ARBA" id="ARBA00023242"/>
    </source>
</evidence>
<keyword evidence="6 8" id="KW-0687">Ribonucleoprotein</keyword>
<keyword evidence="3 8" id="KW-0698">rRNA processing</keyword>
<dbReference type="STRING" id="4781.A0A0P1AMA4"/>
<dbReference type="Gene3D" id="2.40.10.230">
    <property type="entry name" value="Probable tRNA pseudouridine synthase domain"/>
    <property type="match status" value="1"/>
</dbReference>
<dbReference type="InterPro" id="IPR038664">
    <property type="entry name" value="Gar1/Naf1_Cbf5-bd_sf"/>
</dbReference>
<comment type="subcellular location">
    <subcellularLocation>
        <location evidence="1 8">Nucleus</location>
        <location evidence="1 8">Nucleolus</location>
    </subcellularLocation>
</comment>
<feature type="compositionally biased region" description="Gly residues" evidence="9">
    <location>
        <begin position="1"/>
        <end position="30"/>
    </location>
</feature>
<comment type="function">
    <text evidence="8">Required for ribosome biogenesis. Part of a complex which catalyzes pseudouridylation of rRNA. This involves the isomerization of uridine such that the ribose is subsequently attached to C5, instead of the normal N1. Pseudouridine ("psi") residues may serve to stabilize the conformation of rRNAs.</text>
</comment>
<keyword evidence="2 8" id="KW-0690">Ribosome biogenesis</keyword>
<protein>
    <recommendedName>
        <fullName evidence="8">H/ACA ribonucleoprotein complex subunit</fullName>
    </recommendedName>
</protein>
<feature type="compositionally biased region" description="Gly residues" evidence="9">
    <location>
        <begin position="137"/>
        <end position="200"/>
    </location>
</feature>
<dbReference type="AlphaFoldDB" id="A0A0P1AMA4"/>
<dbReference type="PANTHER" id="PTHR23237:SF6">
    <property type="entry name" value="H_ACA RIBONUCLEOPROTEIN COMPLEX SUBUNIT 1"/>
    <property type="match status" value="1"/>
</dbReference>
<accession>A0A0P1AMA4</accession>
<evidence type="ECO:0000256" key="7">
    <source>
        <dbReference type="ARBA" id="ARBA00038293"/>
    </source>
</evidence>
<proteinExistence type="inferred from homology"/>
<keyword evidence="4 8" id="KW-0694">RNA-binding</keyword>
<dbReference type="OMA" id="KPQDGIV"/>
<dbReference type="FunFam" id="2.40.10.230:FF:000001">
    <property type="entry name" value="H/ACA ribonucleoprotein complex subunit"/>
    <property type="match status" value="1"/>
</dbReference>
<keyword evidence="5 8" id="KW-0539">Nucleus</keyword>
<dbReference type="Pfam" id="PF04410">
    <property type="entry name" value="Gar1"/>
    <property type="match status" value="1"/>
</dbReference>
<dbReference type="GO" id="GO:0000454">
    <property type="term" value="P:snoRNA guided rRNA pseudouridine synthesis"/>
    <property type="evidence" value="ECO:0007669"/>
    <property type="project" value="TreeGrafter"/>
</dbReference>
<comment type="subunit">
    <text evidence="8">Component of the small nucleolar ribonucleoprotein particles containing H/ACA-type snoRNAs (H/ACA snoRNPs).</text>
</comment>
<dbReference type="OrthoDB" id="2187159at2759"/>
<evidence type="ECO:0000256" key="1">
    <source>
        <dbReference type="ARBA" id="ARBA00004604"/>
    </source>
</evidence>
<dbReference type="GeneID" id="36407892"/>
<dbReference type="Proteomes" id="UP000054928">
    <property type="component" value="Unassembled WGS sequence"/>
</dbReference>
<comment type="similarity">
    <text evidence="7 8">Belongs to the GAR1 family.</text>
</comment>
<feature type="region of interest" description="Disordered" evidence="9">
    <location>
        <begin position="1"/>
        <end position="35"/>
    </location>
</feature>
<keyword evidence="11" id="KW-1185">Reference proteome</keyword>
<evidence type="ECO:0000313" key="11">
    <source>
        <dbReference type="Proteomes" id="UP000054928"/>
    </source>
</evidence>
<evidence type="ECO:0000256" key="9">
    <source>
        <dbReference type="SAM" id="MobiDB-lite"/>
    </source>
</evidence>
<dbReference type="GO" id="GO:0031429">
    <property type="term" value="C:box H/ACA snoRNP complex"/>
    <property type="evidence" value="ECO:0007669"/>
    <property type="project" value="TreeGrafter"/>
</dbReference>
<dbReference type="PANTHER" id="PTHR23237">
    <property type="entry name" value="NUCLEOLAR PROTEIN FAMILY A MEMBER 1 SNORNP PROTEIN GAR1"/>
    <property type="match status" value="1"/>
</dbReference>
<dbReference type="GO" id="GO:0034513">
    <property type="term" value="F:box H/ACA snoRNA binding"/>
    <property type="evidence" value="ECO:0007669"/>
    <property type="project" value="TreeGrafter"/>
</dbReference>
<reference evidence="11" key="1">
    <citation type="submission" date="2014-09" db="EMBL/GenBank/DDBJ databases">
        <authorList>
            <person name="Sharma Rahul"/>
            <person name="Thines Marco"/>
        </authorList>
    </citation>
    <scope>NUCLEOTIDE SEQUENCE [LARGE SCALE GENOMIC DNA]</scope>
</reference>
<evidence type="ECO:0000256" key="2">
    <source>
        <dbReference type="ARBA" id="ARBA00022517"/>
    </source>
</evidence>
<feature type="region of interest" description="Disordered" evidence="9">
    <location>
        <begin position="125"/>
        <end position="200"/>
    </location>
</feature>
<dbReference type="SUPFAM" id="SSF50447">
    <property type="entry name" value="Translation proteins"/>
    <property type="match status" value="1"/>
</dbReference>
<evidence type="ECO:0000256" key="3">
    <source>
        <dbReference type="ARBA" id="ARBA00022552"/>
    </source>
</evidence>
<sequence>MAFRGGRGGVRGSRGGRGGARGGGRGGGRGSFRELEGPPSFVVELGSFMHACENEMVYKSSNDKVPYFNAGAFLENKTRIGKVDEILGSINEVMFTVKPDSGVSASSFQAGDKVYISPDKLLPLSRFTEKPGKKPAGAGGRGGRGGARGGRGGSRGGGRGGFSGRGGGRSSFGSGGGRGGGFGGRGRGGGRGGYGGRGRY</sequence>
<evidence type="ECO:0000256" key="4">
    <source>
        <dbReference type="ARBA" id="ARBA00022884"/>
    </source>
</evidence>
<evidence type="ECO:0000256" key="6">
    <source>
        <dbReference type="ARBA" id="ARBA00023274"/>
    </source>
</evidence>
<dbReference type="RefSeq" id="XP_024578944.1">
    <property type="nucleotide sequence ID" value="XM_024728471.1"/>
</dbReference>